<dbReference type="Pfam" id="PF14989">
    <property type="entry name" value="CCDC32"/>
    <property type="match status" value="1"/>
</dbReference>
<reference evidence="1 2" key="1">
    <citation type="journal article" date="2024" name="BMC Genomics">
        <title>De novo assembly and annotation of Popillia japonica's genome with initial clues to its potential as an invasive pest.</title>
        <authorList>
            <person name="Cucini C."/>
            <person name="Boschi S."/>
            <person name="Funari R."/>
            <person name="Cardaioli E."/>
            <person name="Iannotti N."/>
            <person name="Marturano G."/>
            <person name="Paoli F."/>
            <person name="Bruttini M."/>
            <person name="Carapelli A."/>
            <person name="Frati F."/>
            <person name="Nardi F."/>
        </authorList>
    </citation>
    <scope>NUCLEOTIDE SEQUENCE [LARGE SCALE GENOMIC DNA]</scope>
    <source>
        <strain evidence="1">DMR45628</strain>
    </source>
</reference>
<dbReference type="GO" id="GO:0044782">
    <property type="term" value="P:cilium organization"/>
    <property type="evidence" value="ECO:0007669"/>
    <property type="project" value="TreeGrafter"/>
</dbReference>
<gene>
    <name evidence="1" type="ORF">QE152_g4034</name>
</gene>
<sequence>MDPWNNSKRSPIENCSNEFEDNFLPEMTKLPDSEKYLAILEEKLNKIKSNPNVIEQLTKKREECLNELLNRSEYIHSDDLVLDEPVESTAIMRTILPQKQALTQGEIVELLKYERLENSDADSPQEKTNDT</sequence>
<proteinExistence type="predicted"/>
<accession>A0AAW1MYI6</accession>
<keyword evidence="2" id="KW-1185">Reference proteome</keyword>
<dbReference type="PANTHER" id="PTHR31800:SF1">
    <property type="entry name" value="COILED-COIL DOMAIN-CONTAINING PROTEIN 32"/>
    <property type="match status" value="1"/>
</dbReference>
<protein>
    <submittedName>
        <fullName evidence="1">Coiled-coil domain containing 32</fullName>
    </submittedName>
</protein>
<dbReference type="PANTHER" id="PTHR31800">
    <property type="entry name" value="COILED-COIL DOMAIN-CONTAINING PROTEIN 32"/>
    <property type="match status" value="1"/>
</dbReference>
<dbReference type="EMBL" id="JASPKY010000018">
    <property type="protein sequence ID" value="KAK9752756.1"/>
    <property type="molecule type" value="Genomic_DNA"/>
</dbReference>
<dbReference type="InterPro" id="IPR028039">
    <property type="entry name" value="CCDC32"/>
</dbReference>
<evidence type="ECO:0000313" key="1">
    <source>
        <dbReference type="EMBL" id="KAK9752756.1"/>
    </source>
</evidence>
<dbReference type="Proteomes" id="UP001458880">
    <property type="component" value="Unassembled WGS sequence"/>
</dbReference>
<comment type="caution">
    <text evidence="1">The sequence shown here is derived from an EMBL/GenBank/DDBJ whole genome shotgun (WGS) entry which is preliminary data.</text>
</comment>
<organism evidence="1 2">
    <name type="scientific">Popillia japonica</name>
    <name type="common">Japanese beetle</name>
    <dbReference type="NCBI Taxonomy" id="7064"/>
    <lineage>
        <taxon>Eukaryota</taxon>
        <taxon>Metazoa</taxon>
        <taxon>Ecdysozoa</taxon>
        <taxon>Arthropoda</taxon>
        <taxon>Hexapoda</taxon>
        <taxon>Insecta</taxon>
        <taxon>Pterygota</taxon>
        <taxon>Neoptera</taxon>
        <taxon>Endopterygota</taxon>
        <taxon>Coleoptera</taxon>
        <taxon>Polyphaga</taxon>
        <taxon>Scarabaeiformia</taxon>
        <taxon>Scarabaeidae</taxon>
        <taxon>Rutelinae</taxon>
        <taxon>Popillia</taxon>
    </lineage>
</organism>
<evidence type="ECO:0000313" key="2">
    <source>
        <dbReference type="Proteomes" id="UP001458880"/>
    </source>
</evidence>
<dbReference type="AlphaFoldDB" id="A0AAW1MYI6"/>
<name>A0AAW1MYI6_POPJA</name>